<dbReference type="CDD" id="cd13671">
    <property type="entry name" value="PBP2_TRAP_SBP_like_3"/>
    <property type="match status" value="1"/>
</dbReference>
<dbReference type="Proteomes" id="UP000000644">
    <property type="component" value="Chromosome"/>
</dbReference>
<dbReference type="STRING" id="365044.Pnap_1602"/>
<keyword evidence="3" id="KW-1185">Reference proteome</keyword>
<dbReference type="NCBIfam" id="NF037995">
    <property type="entry name" value="TRAP_S1"/>
    <property type="match status" value="1"/>
</dbReference>
<dbReference type="GO" id="GO:0030288">
    <property type="term" value="C:outer membrane-bounded periplasmic space"/>
    <property type="evidence" value="ECO:0007669"/>
    <property type="project" value="InterPro"/>
</dbReference>
<dbReference type="Pfam" id="PF03480">
    <property type="entry name" value="DctP"/>
    <property type="match status" value="1"/>
</dbReference>
<dbReference type="GO" id="GO:0055085">
    <property type="term" value="P:transmembrane transport"/>
    <property type="evidence" value="ECO:0007669"/>
    <property type="project" value="InterPro"/>
</dbReference>
<dbReference type="AlphaFoldDB" id="A1VMN8"/>
<dbReference type="PANTHER" id="PTHR33376">
    <property type="match status" value="1"/>
</dbReference>
<dbReference type="PIRSF" id="PIRSF006470">
    <property type="entry name" value="DctB"/>
    <property type="match status" value="1"/>
</dbReference>
<dbReference type="InterPro" id="IPR004682">
    <property type="entry name" value="TRAP_DctP"/>
</dbReference>
<dbReference type="HOGENOM" id="CLU_036176_4_0_4"/>
<organism evidence="2 3">
    <name type="scientific">Polaromonas naphthalenivorans (strain CJ2)</name>
    <dbReference type="NCBI Taxonomy" id="365044"/>
    <lineage>
        <taxon>Bacteria</taxon>
        <taxon>Pseudomonadati</taxon>
        <taxon>Pseudomonadota</taxon>
        <taxon>Betaproteobacteria</taxon>
        <taxon>Burkholderiales</taxon>
        <taxon>Comamonadaceae</taxon>
        <taxon>Polaromonas</taxon>
    </lineage>
</organism>
<proteinExistence type="predicted"/>
<dbReference type="NCBIfam" id="TIGR00787">
    <property type="entry name" value="dctP"/>
    <property type="match status" value="1"/>
</dbReference>
<accession>A1VMN8</accession>
<dbReference type="GO" id="GO:0030246">
    <property type="term" value="F:carbohydrate binding"/>
    <property type="evidence" value="ECO:0007669"/>
    <property type="project" value="TreeGrafter"/>
</dbReference>
<name>A1VMN8_POLNA</name>
<dbReference type="KEGG" id="pna:Pnap_1602"/>
<evidence type="ECO:0000313" key="3">
    <source>
        <dbReference type="Proteomes" id="UP000000644"/>
    </source>
</evidence>
<protein>
    <submittedName>
        <fullName evidence="2">TRAP dicarboxylate transporter-DctP subunit</fullName>
    </submittedName>
</protein>
<gene>
    <name evidence="2" type="ordered locus">Pnap_1602</name>
</gene>
<dbReference type="PANTHER" id="PTHR33376:SF2">
    <property type="entry name" value="DICARBOXYLATE-BINDING PERIPLASMIC PROTEIN"/>
    <property type="match status" value="1"/>
</dbReference>
<dbReference type="Gene3D" id="3.40.190.170">
    <property type="entry name" value="Bacterial extracellular solute-binding protein, family 7"/>
    <property type="match status" value="1"/>
</dbReference>
<reference evidence="3" key="1">
    <citation type="journal article" date="2009" name="Environ. Microbiol.">
        <title>The genome of Polaromonas naphthalenivorans strain CJ2, isolated from coal tar-contaminated sediment, reveals physiological and metabolic versatility and evolution through extensive horizontal gene transfer.</title>
        <authorList>
            <person name="Yagi J.M."/>
            <person name="Sims D."/>
            <person name="Brettin T."/>
            <person name="Bruce D."/>
            <person name="Madsen E.L."/>
        </authorList>
    </citation>
    <scope>NUCLEOTIDE SEQUENCE [LARGE SCALE GENOMIC DNA]</scope>
    <source>
        <strain evidence="3">CJ2</strain>
    </source>
</reference>
<keyword evidence="1" id="KW-0732">Signal</keyword>
<dbReference type="SUPFAM" id="SSF53850">
    <property type="entry name" value="Periplasmic binding protein-like II"/>
    <property type="match status" value="1"/>
</dbReference>
<evidence type="ECO:0000256" key="1">
    <source>
        <dbReference type="ARBA" id="ARBA00022729"/>
    </source>
</evidence>
<dbReference type="InterPro" id="IPR038404">
    <property type="entry name" value="TRAP_DctP_sf"/>
</dbReference>
<dbReference type="InterPro" id="IPR018389">
    <property type="entry name" value="DctP_fam"/>
</dbReference>
<evidence type="ECO:0000313" key="2">
    <source>
        <dbReference type="EMBL" id="ABM36916.1"/>
    </source>
</evidence>
<sequence length="330" mass="36225">MATRDKHMRTSIKGLFCLSIVLAAGMGLAQTRLRAWNIHPDGYPVTEAMKSFAAEVAKTTQGKYQIEIFSNAALGDQPKAVQMLKAGEIDIAEFSAGPLSDAVPGIKVLNLPFLFTDSAHMFRHLDGKLGQRFAASLKAAGFVVLGWYDGGARSFYCASRTVTNVRELAGANIRVQQSEIYTEMVKLLNARPVALPYKDVLDGLQQGKIDCAENNMPSYESTGHYKVAKNVFVTNHVISPEALVVSTQLWSKLGQEEQAAFSAAGARSALLMRELWSKRVALALEVTAGQGVQFVKVKDTSSMIRRMSPLYDRYMKDPTTRQELLSIIAQ</sequence>
<dbReference type="EMBL" id="CP000529">
    <property type="protein sequence ID" value="ABM36916.1"/>
    <property type="molecule type" value="Genomic_DNA"/>
</dbReference>
<dbReference type="eggNOG" id="COG1638">
    <property type="taxonomic scope" value="Bacteria"/>
</dbReference>